<dbReference type="SUPFAM" id="SSF51735">
    <property type="entry name" value="NAD(P)-binding Rossmann-fold domains"/>
    <property type="match status" value="1"/>
</dbReference>
<reference evidence="3" key="2">
    <citation type="submission" date="2016-03" db="EMBL/GenBank/DDBJ databases">
        <authorList>
            <person name="Seldin L."/>
        </authorList>
    </citation>
    <scope>NUCLEOTIDE SEQUENCE [LARGE SCALE GENOMIC DNA]</scope>
    <source>
        <strain evidence="3">PP9</strain>
    </source>
</reference>
<evidence type="ECO:0000259" key="1">
    <source>
        <dbReference type="Pfam" id="PF01370"/>
    </source>
</evidence>
<dbReference type="InterPro" id="IPR036291">
    <property type="entry name" value="NAD(P)-bd_dom_sf"/>
</dbReference>
<dbReference type="KEGG" id="rst:ATY39_07125"/>
<dbReference type="EMBL" id="CP014806">
    <property type="protein sequence ID" value="AMW99256.1"/>
    <property type="molecule type" value="Genomic_DNA"/>
</dbReference>
<accession>A0A143HCQ2</accession>
<dbReference type="PANTHER" id="PTHR43245">
    <property type="entry name" value="BIFUNCTIONAL POLYMYXIN RESISTANCE PROTEIN ARNA"/>
    <property type="match status" value="1"/>
</dbReference>
<dbReference type="Proteomes" id="UP000076021">
    <property type="component" value="Chromosome"/>
</dbReference>
<dbReference type="PANTHER" id="PTHR43245:SF13">
    <property type="entry name" value="UDP-D-APIOSE_UDP-D-XYLOSE SYNTHASE 2"/>
    <property type="match status" value="1"/>
</dbReference>
<feature type="domain" description="NAD-dependent epimerase/dehydratase" evidence="1">
    <location>
        <begin position="5"/>
        <end position="216"/>
    </location>
</feature>
<evidence type="ECO:0000313" key="2">
    <source>
        <dbReference type="EMBL" id="AMW99256.1"/>
    </source>
</evidence>
<dbReference type="Pfam" id="PF01370">
    <property type="entry name" value="Epimerase"/>
    <property type="match status" value="1"/>
</dbReference>
<name>A0A143HCQ2_9BACL</name>
<evidence type="ECO:0000313" key="3">
    <source>
        <dbReference type="Proteomes" id="UP000076021"/>
    </source>
</evidence>
<proteinExistence type="predicted"/>
<keyword evidence="3" id="KW-1185">Reference proteome</keyword>
<protein>
    <recommendedName>
        <fullName evidence="1">NAD-dependent epimerase/dehydratase domain-containing protein</fullName>
    </recommendedName>
</protein>
<dbReference type="InterPro" id="IPR050177">
    <property type="entry name" value="Lipid_A_modif_metabolic_enz"/>
</dbReference>
<reference evidence="2 3" key="1">
    <citation type="journal article" date="2016" name="Genome Announc.">
        <title>Whole-Genome Sequence of Rummeliibacillus stabekisii Strain PP9 Isolated from Antarctic Soil.</title>
        <authorList>
            <person name="da Mota F.F."/>
            <person name="Vollu R.E."/>
            <person name="Jurelevicius D."/>
            <person name="Seldin L."/>
        </authorList>
    </citation>
    <scope>NUCLEOTIDE SEQUENCE [LARGE SCALE GENOMIC DNA]</scope>
    <source>
        <strain evidence="2 3">PP9</strain>
    </source>
</reference>
<dbReference type="STRING" id="241244.ATY39_07125"/>
<dbReference type="CDD" id="cd05265">
    <property type="entry name" value="SDR_a1"/>
    <property type="match status" value="1"/>
</dbReference>
<dbReference type="AlphaFoldDB" id="A0A143HCQ2"/>
<dbReference type="RefSeq" id="WP_066787825.1">
    <property type="nucleotide sequence ID" value="NZ_CP014806.1"/>
</dbReference>
<dbReference type="Gene3D" id="3.40.50.720">
    <property type="entry name" value="NAD(P)-binding Rossmann-like Domain"/>
    <property type="match status" value="1"/>
</dbReference>
<sequence>MASCLVFGGTQFVGKAITKRLIREGHEVYVLNRGTIEAPQGSKALIADRNNINELSAVLYNKTFDYVYDISAYTPEQTRNAIQLLKGKTKHFIHISSASVYLATNDYPLDETSKTGINPIWGDYGANKYLCEQELMKEYNQSKFPYTIVRPFYIYGPGNNLDRETYIFKRLLNNSPIIIPGKGENVIQFGHIDDLVETLIRISGNSKSFGQIYNVGDGSSISLEGWVKMCARIIGVKSSIVLVDAKETGYLSRKWFPFRDVSLYGSTEKLLNDFSANQKYSLFEGLKQTFAHLSKEELIDSYTMSNVEKDILERRGYSINVR</sequence>
<gene>
    <name evidence="2" type="ORF">ATY39_07125</name>
</gene>
<dbReference type="InterPro" id="IPR001509">
    <property type="entry name" value="Epimerase_deHydtase"/>
</dbReference>
<dbReference type="OrthoDB" id="9809586at2"/>
<organism evidence="2 3">
    <name type="scientific">Rummeliibacillus stabekisii</name>
    <dbReference type="NCBI Taxonomy" id="241244"/>
    <lineage>
        <taxon>Bacteria</taxon>
        <taxon>Bacillati</taxon>
        <taxon>Bacillota</taxon>
        <taxon>Bacilli</taxon>
        <taxon>Bacillales</taxon>
        <taxon>Caryophanaceae</taxon>
        <taxon>Rummeliibacillus</taxon>
    </lineage>
</organism>